<dbReference type="SUPFAM" id="SSF52540">
    <property type="entry name" value="P-loop containing nucleoside triphosphate hydrolases"/>
    <property type="match status" value="1"/>
</dbReference>
<dbReference type="GO" id="GO:0005737">
    <property type="term" value="C:cytoplasm"/>
    <property type="evidence" value="ECO:0007669"/>
    <property type="project" value="TreeGrafter"/>
</dbReference>
<dbReference type="STRING" id="156980.SAMN04489745_0719"/>
<accession>A0A1H4KMF3</accession>
<dbReference type="EMBL" id="FNSN01000003">
    <property type="protein sequence ID" value="SEB59759.1"/>
    <property type="molecule type" value="Genomic_DNA"/>
</dbReference>
<dbReference type="Gene3D" id="3.60.120.10">
    <property type="entry name" value="Anthranilate synthase"/>
    <property type="match status" value="1"/>
</dbReference>
<keyword evidence="5" id="KW-1185">Reference proteome</keyword>
<dbReference type="PANTHER" id="PTHR11236">
    <property type="entry name" value="AMINOBENZOATE/ANTHRANILATE SYNTHASE"/>
    <property type="match status" value="1"/>
</dbReference>
<feature type="domain" description="Chorismate-utilising enzyme C-terminal" evidence="2">
    <location>
        <begin position="448"/>
        <end position="707"/>
    </location>
</feature>
<evidence type="ECO:0000313" key="4">
    <source>
        <dbReference type="EMBL" id="SEB59759.1"/>
    </source>
</evidence>
<gene>
    <name evidence="4" type="ORF">SAMN04489745_0719</name>
</gene>
<dbReference type="Gene3D" id="3.40.50.300">
    <property type="entry name" value="P-loop containing nucleotide triphosphate hydrolases"/>
    <property type="match status" value="1"/>
</dbReference>
<dbReference type="AlphaFoldDB" id="A0A1H4KMF3"/>
<organism evidence="4 5">
    <name type="scientific">Arthrobacter woluwensis</name>
    <dbReference type="NCBI Taxonomy" id="156980"/>
    <lineage>
        <taxon>Bacteria</taxon>
        <taxon>Bacillati</taxon>
        <taxon>Actinomycetota</taxon>
        <taxon>Actinomycetes</taxon>
        <taxon>Micrococcales</taxon>
        <taxon>Micrococcaceae</taxon>
        <taxon>Arthrobacter</taxon>
    </lineage>
</organism>
<dbReference type="InterPro" id="IPR015890">
    <property type="entry name" value="Chorismate_C"/>
</dbReference>
<evidence type="ECO:0000256" key="1">
    <source>
        <dbReference type="SAM" id="MobiDB-lite"/>
    </source>
</evidence>
<dbReference type="RefSeq" id="WP_066216132.1">
    <property type="nucleotide sequence ID" value="NZ_FNSN01000003.1"/>
</dbReference>
<dbReference type="InterPro" id="IPR006805">
    <property type="entry name" value="Anth_synth_I_N"/>
</dbReference>
<evidence type="ECO:0000259" key="3">
    <source>
        <dbReference type="Pfam" id="PF04715"/>
    </source>
</evidence>
<evidence type="ECO:0000259" key="2">
    <source>
        <dbReference type="Pfam" id="PF00425"/>
    </source>
</evidence>
<dbReference type="PANTHER" id="PTHR11236:SF18">
    <property type="entry name" value="AMINODEOXYCHORISMATE SYNTHASE"/>
    <property type="match status" value="1"/>
</dbReference>
<evidence type="ECO:0000313" key="5">
    <source>
        <dbReference type="Proteomes" id="UP000182652"/>
    </source>
</evidence>
<dbReference type="GO" id="GO:0008153">
    <property type="term" value="P:4-aminobenzoate biosynthetic process"/>
    <property type="evidence" value="ECO:0007669"/>
    <property type="project" value="TreeGrafter"/>
</dbReference>
<name>A0A1H4KMF3_9MICC</name>
<proteinExistence type="predicted"/>
<dbReference type="SUPFAM" id="SSF56322">
    <property type="entry name" value="ADC synthase"/>
    <property type="match status" value="1"/>
</dbReference>
<dbReference type="InterPro" id="IPR019999">
    <property type="entry name" value="Anth_synth_I-like"/>
</dbReference>
<feature type="region of interest" description="Disordered" evidence="1">
    <location>
        <begin position="414"/>
        <end position="442"/>
    </location>
</feature>
<feature type="domain" description="Anthranilate synthase component I N-terminal" evidence="3">
    <location>
        <begin position="234"/>
        <end position="367"/>
    </location>
</feature>
<reference evidence="4 5" key="1">
    <citation type="submission" date="2016-10" db="EMBL/GenBank/DDBJ databases">
        <authorList>
            <person name="de Groot N.N."/>
        </authorList>
    </citation>
    <scope>NUCLEOTIDE SEQUENCE [LARGE SCALE GENOMIC DNA]</scope>
    <source>
        <strain evidence="4 5">DSM 10495</strain>
    </source>
</reference>
<dbReference type="InterPro" id="IPR005801">
    <property type="entry name" value="ADC_synthase"/>
</dbReference>
<dbReference type="Pfam" id="PF00425">
    <property type="entry name" value="Chorismate_bind"/>
    <property type="match status" value="1"/>
</dbReference>
<dbReference type="InterPro" id="IPR027417">
    <property type="entry name" value="P-loop_NTPase"/>
</dbReference>
<protein>
    <submittedName>
        <fullName evidence="4">Anthranilate synthase component 1</fullName>
    </submittedName>
</protein>
<dbReference type="GO" id="GO:0046820">
    <property type="term" value="F:4-amino-4-deoxychorismate synthase activity"/>
    <property type="evidence" value="ECO:0007669"/>
    <property type="project" value="TreeGrafter"/>
</dbReference>
<dbReference type="GO" id="GO:0000162">
    <property type="term" value="P:L-tryptophan biosynthetic process"/>
    <property type="evidence" value="ECO:0007669"/>
    <property type="project" value="TreeGrafter"/>
</dbReference>
<dbReference type="PRINTS" id="PR00095">
    <property type="entry name" value="ANTSNTHASEI"/>
</dbReference>
<dbReference type="Pfam" id="PF04715">
    <property type="entry name" value="Anth_synt_I_N"/>
    <property type="match status" value="1"/>
</dbReference>
<dbReference type="Proteomes" id="UP000182652">
    <property type="component" value="Unassembled WGS sequence"/>
</dbReference>
<sequence>MSAPRTAPLLIGIDGRSGAGKTTLAVELCARLRQHRTVSLFHLEDIYPGWQGLEQGIQRYLDTVLAPLSTGHDAEWTTWDWATGTDGPLRTTPAADIVVIEGVGACAQGARELLDATIWVSGADDERKSRALARDGESYVPFWDTWAEQEKRWLAADPVPGSVDVTVRDTPAGACPGGSGEAADEVLELLSHHPALHTELAPERSALASRPVRITAAGPLASGNGTTLDAGVLFAEIFGNDAHAVWLDSSDAGLPGATRNRFSIMAGNPGAGLSVSHRHGVTELRRGSSAARLPLPFFRWLATAWTPQTLPAVPAGYDCPFRLGWLGWLGYELKRETGGSDQDTSGSAVPDAGLLFADHAVVLDHQEGLAWALELAGTEPDDAATPVPAAASPGAGPVRREGWAAVVARALETARTPTDAAPSTVPSPGTAAAAPPSPTPRFIARDTHQDYLAKVLASQDEIREGNSYEVCLTTTLTADAPGFDVVTAYRALRRRNPAPFAALLRFGDVSLASTSPERFLSIDAGGGLLAEPIKGTRRRSADASEDAALREDLSTSLKDRAENIMIVDLLRNDLSHFAEPGSVTVSRLCAIESYATVHQMVSSIRARLRPGASRVEAVAAAFPAGSMTGAPKISTMAILDGLEGGPRGIYSGALGYFSLDGSVDLSVVIRTLVASGAGEDTQLSLGVGGAVTADSVPEDEYQEIRAKAYGVLSTLGAEYPG</sequence>
<feature type="compositionally biased region" description="Low complexity" evidence="1">
    <location>
        <begin position="420"/>
        <end position="434"/>
    </location>
</feature>